<gene>
    <name evidence="3" type="ORF">DVA86_03880</name>
</gene>
<feature type="compositionally biased region" description="Pro residues" evidence="2">
    <location>
        <begin position="1"/>
        <end position="14"/>
    </location>
</feature>
<dbReference type="KEGG" id="sarm:DVA86_03880"/>
<evidence type="ECO:0000313" key="3">
    <source>
        <dbReference type="EMBL" id="AXK31909.1"/>
    </source>
</evidence>
<dbReference type="EMBL" id="CP031320">
    <property type="protein sequence ID" value="AXK31909.1"/>
    <property type="molecule type" value="Genomic_DNA"/>
</dbReference>
<evidence type="ECO:0000256" key="1">
    <source>
        <dbReference type="ARBA" id="ARBA00010617"/>
    </source>
</evidence>
<dbReference type="GO" id="GO:0005506">
    <property type="term" value="F:iron ion binding"/>
    <property type="evidence" value="ECO:0007669"/>
    <property type="project" value="InterPro"/>
</dbReference>
<dbReference type="GO" id="GO:0020037">
    <property type="term" value="F:heme binding"/>
    <property type="evidence" value="ECO:0007669"/>
    <property type="project" value="InterPro"/>
</dbReference>
<dbReference type="AlphaFoldDB" id="A0A345XJU3"/>
<dbReference type="PANTHER" id="PTHR46696">
    <property type="entry name" value="P450, PUTATIVE (EUROFUNG)-RELATED"/>
    <property type="match status" value="1"/>
</dbReference>
<dbReference type="InterPro" id="IPR002397">
    <property type="entry name" value="Cyt_P450_B"/>
</dbReference>
<dbReference type="SUPFAM" id="SSF48264">
    <property type="entry name" value="Cytochrome P450"/>
    <property type="match status" value="1"/>
</dbReference>
<sequence>MTDTPPAVPGPEPAPDAVRDPVPDPVRGAAAPPPGCPAHDPDGATGEDAAPDRLVNLFAPGSVADPMATYEKLREAHGPVAPVLLADDLPAWLVLGYRENLEVARTPARFTRDSRVWTLFKEDRVPPTSPLLPLTEWKPVCRFFDGEEHRRVRSAINDSIARLNRRGIRRHVNRYAGRLIDGFSGTGEADLVGEFVEHLPMLVMTQLIGLPDEDGPRLVDASREVMNGAATAVASNAYIVETLQSLVARKRAAPGHDLASWLIGHPEGLSNLEVVQHLRVILVITNETTTSLIASVLRMVLTDPRFRATLAGGHMTLLDAVEQVLWDEPPFLTLPGRWATGDTEVGGRRIKAGDLLLLGLAAGNADPAIRPDRSAPMLGNRSHLAFGGGAHECPGQDISRAIADTGIDTLLTRLPDLRMSVAEDELHWNKAWVTRHLAALPVEFTPVRAARTRTGPDTGAVPRAEASGGAARQARTPERPADGEPAAAPEPAVTGLWPAAKRRLLRR</sequence>
<dbReference type="PROSITE" id="PS00086">
    <property type="entry name" value="CYTOCHROME_P450"/>
    <property type="match status" value="1"/>
</dbReference>
<dbReference type="InterPro" id="IPR017972">
    <property type="entry name" value="Cyt_P450_CS"/>
</dbReference>
<keyword evidence="4" id="KW-1185">Reference proteome</keyword>
<feature type="compositionally biased region" description="Low complexity" evidence="2">
    <location>
        <begin position="483"/>
        <end position="492"/>
    </location>
</feature>
<comment type="similarity">
    <text evidence="1">Belongs to the cytochrome P450 family.</text>
</comment>
<dbReference type="RefSeq" id="WP_208875791.1">
    <property type="nucleotide sequence ID" value="NZ_CP031320.1"/>
</dbReference>
<dbReference type="PRINTS" id="PR00359">
    <property type="entry name" value="BP450"/>
</dbReference>
<dbReference type="GO" id="GO:0016705">
    <property type="term" value="F:oxidoreductase activity, acting on paired donors, with incorporation or reduction of molecular oxygen"/>
    <property type="evidence" value="ECO:0007669"/>
    <property type="project" value="InterPro"/>
</dbReference>
<dbReference type="Proteomes" id="UP000254425">
    <property type="component" value="Chromosome"/>
</dbReference>
<dbReference type="GO" id="GO:0004497">
    <property type="term" value="F:monooxygenase activity"/>
    <property type="evidence" value="ECO:0007669"/>
    <property type="project" value="InterPro"/>
</dbReference>
<name>A0A345XJU3_9ACTN</name>
<feature type="region of interest" description="Disordered" evidence="2">
    <location>
        <begin position="1"/>
        <end position="49"/>
    </location>
</feature>
<reference evidence="3 4" key="1">
    <citation type="submission" date="2018-07" db="EMBL/GenBank/DDBJ databases">
        <title>Draft genome of the type strain Streptomyces armeniacus ATCC 15676.</title>
        <authorList>
            <person name="Labana P."/>
            <person name="Gosse J.T."/>
            <person name="Boddy C.N."/>
        </authorList>
    </citation>
    <scope>NUCLEOTIDE SEQUENCE [LARGE SCALE GENOMIC DNA]</scope>
    <source>
        <strain evidence="3 4">ATCC 15676</strain>
    </source>
</reference>
<feature type="region of interest" description="Disordered" evidence="2">
    <location>
        <begin position="451"/>
        <end position="507"/>
    </location>
</feature>
<dbReference type="PANTHER" id="PTHR46696:SF1">
    <property type="entry name" value="CYTOCHROME P450 YJIB-RELATED"/>
    <property type="match status" value="1"/>
</dbReference>
<dbReference type="Gene3D" id="1.10.630.10">
    <property type="entry name" value="Cytochrome P450"/>
    <property type="match status" value="1"/>
</dbReference>
<accession>A0A345XJU3</accession>
<protein>
    <submittedName>
        <fullName evidence="3">Cytochrome P450</fullName>
    </submittedName>
</protein>
<evidence type="ECO:0000256" key="2">
    <source>
        <dbReference type="SAM" id="MobiDB-lite"/>
    </source>
</evidence>
<dbReference type="InterPro" id="IPR036396">
    <property type="entry name" value="Cyt_P450_sf"/>
</dbReference>
<dbReference type="CDD" id="cd20623">
    <property type="entry name" value="CYP_unk"/>
    <property type="match status" value="1"/>
</dbReference>
<proteinExistence type="inferred from homology"/>
<evidence type="ECO:0000313" key="4">
    <source>
        <dbReference type="Proteomes" id="UP000254425"/>
    </source>
</evidence>
<organism evidence="3 4">
    <name type="scientific">Streptomyces armeniacus</name>
    <dbReference type="NCBI Taxonomy" id="83291"/>
    <lineage>
        <taxon>Bacteria</taxon>
        <taxon>Bacillati</taxon>
        <taxon>Actinomycetota</taxon>
        <taxon>Actinomycetes</taxon>
        <taxon>Kitasatosporales</taxon>
        <taxon>Streptomycetaceae</taxon>
        <taxon>Streptomyces</taxon>
    </lineage>
</organism>